<protein>
    <submittedName>
        <fullName evidence="1">Uncharacterized protein</fullName>
    </submittedName>
</protein>
<name>A0A813FMT8_POLGL</name>
<comment type="caution">
    <text evidence="1">The sequence shown here is derived from an EMBL/GenBank/DDBJ whole genome shotgun (WGS) entry which is preliminary data.</text>
</comment>
<keyword evidence="2" id="KW-1185">Reference proteome</keyword>
<proteinExistence type="predicted"/>
<dbReference type="AlphaFoldDB" id="A0A813FMT8"/>
<accession>A0A813FMT8</accession>
<evidence type="ECO:0000313" key="1">
    <source>
        <dbReference type="EMBL" id="CAE8614735.1"/>
    </source>
</evidence>
<evidence type="ECO:0000313" key="2">
    <source>
        <dbReference type="Proteomes" id="UP000654075"/>
    </source>
</evidence>
<organism evidence="1 2">
    <name type="scientific">Polarella glacialis</name>
    <name type="common">Dinoflagellate</name>
    <dbReference type="NCBI Taxonomy" id="89957"/>
    <lineage>
        <taxon>Eukaryota</taxon>
        <taxon>Sar</taxon>
        <taxon>Alveolata</taxon>
        <taxon>Dinophyceae</taxon>
        <taxon>Suessiales</taxon>
        <taxon>Suessiaceae</taxon>
        <taxon>Polarella</taxon>
    </lineage>
</organism>
<gene>
    <name evidence="1" type="ORF">PGLA1383_LOCUS32458</name>
</gene>
<dbReference type="Proteomes" id="UP000654075">
    <property type="component" value="Unassembled WGS sequence"/>
</dbReference>
<reference evidence="1" key="1">
    <citation type="submission" date="2021-02" db="EMBL/GenBank/DDBJ databases">
        <authorList>
            <person name="Dougan E. K."/>
            <person name="Rhodes N."/>
            <person name="Thang M."/>
            <person name="Chan C."/>
        </authorList>
    </citation>
    <scope>NUCLEOTIDE SEQUENCE</scope>
</reference>
<sequence length="115" mass="12788">MPGGLSAPLPAPAIDPSTVVRPSSLVRARSFVRASTRQVIPDFQPYLPTPSHSQSIRNKRPAEVAFYQQDLSDEQDESSHEDDGPLYGEVDMEENLYLHVNRVYIQLLAVLVALD</sequence>
<dbReference type="EMBL" id="CAJNNV010025482">
    <property type="protein sequence ID" value="CAE8614735.1"/>
    <property type="molecule type" value="Genomic_DNA"/>
</dbReference>